<dbReference type="EMBL" id="CP045483">
    <property type="protein sequence ID" value="QGR19990.1"/>
    <property type="molecule type" value="Genomic_DNA"/>
</dbReference>
<sequence>MIKWKIILLISILLLIISIGVGDYLIYHYEEKITVPPNSSIVVTSADMLVQGQPPALAPASLQEIGKVQNNNQVDNIYSVSQATITNTHTTSFTVLLIHTSVLLEVDFVILGVGLLLFIISALGLVYVKFVKKT</sequence>
<keyword evidence="1" id="KW-1133">Transmembrane helix</keyword>
<dbReference type="Proteomes" id="UP000423396">
    <property type="component" value="Chromosome"/>
</dbReference>
<dbReference type="RefSeq" id="WP_156007340.1">
    <property type="nucleotide sequence ID" value="NZ_CP045483.1"/>
</dbReference>
<name>A0A650CQ75_9CREN</name>
<gene>
    <name evidence="2" type="ORF">D1868_08330</name>
</gene>
<reference evidence="2 3" key="1">
    <citation type="submission" date="2019-10" db="EMBL/GenBank/DDBJ databases">
        <title>Genome Sequences from Six Type Strain Members of the Archaeal Family Sulfolobaceae: Acidianus ambivalens, Acidianus infernus, Metallosphaera prunae, Stygiolobus azoricus, Sulfolobus metallicus, and Sulfurisphaera ohwakuensis.</title>
        <authorList>
            <person name="Counts J.A."/>
            <person name="Kelly R.M."/>
        </authorList>
    </citation>
    <scope>NUCLEOTIDE SEQUENCE [LARGE SCALE GENOMIC DNA]</scope>
    <source>
        <strain evidence="2 3">FC6</strain>
    </source>
</reference>
<keyword evidence="3" id="KW-1185">Reference proteome</keyword>
<organism evidence="2 3">
    <name type="scientific">Stygiolobus azoricus</name>
    <dbReference type="NCBI Taxonomy" id="41675"/>
    <lineage>
        <taxon>Archaea</taxon>
        <taxon>Thermoproteota</taxon>
        <taxon>Thermoprotei</taxon>
        <taxon>Sulfolobales</taxon>
        <taxon>Sulfolobaceae</taxon>
        <taxon>Stygiolobus</taxon>
    </lineage>
</organism>
<keyword evidence="1" id="KW-0812">Transmembrane</keyword>
<dbReference type="AlphaFoldDB" id="A0A650CQ75"/>
<dbReference type="KEGG" id="sazo:D1868_08330"/>
<evidence type="ECO:0000313" key="3">
    <source>
        <dbReference type="Proteomes" id="UP000423396"/>
    </source>
</evidence>
<keyword evidence="1" id="KW-0472">Membrane</keyword>
<protein>
    <submittedName>
        <fullName evidence="2">Uncharacterized protein</fullName>
    </submittedName>
</protein>
<accession>A0A650CQ75</accession>
<dbReference type="GeneID" id="42799070"/>
<evidence type="ECO:0000256" key="1">
    <source>
        <dbReference type="SAM" id="Phobius"/>
    </source>
</evidence>
<proteinExistence type="predicted"/>
<evidence type="ECO:0000313" key="2">
    <source>
        <dbReference type="EMBL" id="QGR19990.1"/>
    </source>
</evidence>
<feature type="transmembrane region" description="Helical" evidence="1">
    <location>
        <begin position="108"/>
        <end position="128"/>
    </location>
</feature>